<proteinExistence type="predicted"/>
<evidence type="ECO:0000259" key="3">
    <source>
        <dbReference type="Pfam" id="PF00501"/>
    </source>
</evidence>
<dbReference type="InterPro" id="IPR042099">
    <property type="entry name" value="ANL_N_sf"/>
</dbReference>
<dbReference type="PANTHER" id="PTHR43439:SF2">
    <property type="entry name" value="ENZYME, PUTATIVE (JCVI)-RELATED"/>
    <property type="match status" value="1"/>
</dbReference>
<dbReference type="eggNOG" id="KOG1178">
    <property type="taxonomic scope" value="Eukaryota"/>
</dbReference>
<evidence type="ECO:0000256" key="2">
    <source>
        <dbReference type="ARBA" id="ARBA00022553"/>
    </source>
</evidence>
<dbReference type="HOGENOM" id="CLU_432213_0_0_1"/>
<gene>
    <name evidence="4" type="ORF">SEPMUDRAFT_119548</name>
</gene>
<reference evidence="4 5" key="1">
    <citation type="journal article" date="2012" name="PLoS Pathog.">
        <title>Diverse lifestyles and strategies of plant pathogenesis encoded in the genomes of eighteen Dothideomycetes fungi.</title>
        <authorList>
            <person name="Ohm R.A."/>
            <person name="Feau N."/>
            <person name="Henrissat B."/>
            <person name="Schoch C.L."/>
            <person name="Horwitz B.A."/>
            <person name="Barry K.W."/>
            <person name="Condon B.J."/>
            <person name="Copeland A.C."/>
            <person name="Dhillon B."/>
            <person name="Glaser F."/>
            <person name="Hesse C.N."/>
            <person name="Kosti I."/>
            <person name="LaButti K."/>
            <person name="Lindquist E.A."/>
            <person name="Lucas S."/>
            <person name="Salamov A.A."/>
            <person name="Bradshaw R.E."/>
            <person name="Ciuffetti L."/>
            <person name="Hamelin R.C."/>
            <person name="Kema G.H.J."/>
            <person name="Lawrence C."/>
            <person name="Scott J.A."/>
            <person name="Spatafora J.W."/>
            <person name="Turgeon B.G."/>
            <person name="de Wit P.J.G.M."/>
            <person name="Zhong S."/>
            <person name="Goodwin S.B."/>
            <person name="Grigoriev I.V."/>
        </authorList>
    </citation>
    <scope>NUCLEOTIDE SEQUENCE [LARGE SCALE GENOMIC DNA]</scope>
    <source>
        <strain evidence="4 5">SO2202</strain>
    </source>
</reference>
<keyword evidence="2" id="KW-0597">Phosphoprotein</keyword>
<name>M3CBK4_SPHMS</name>
<dbReference type="GeneID" id="27898655"/>
<evidence type="ECO:0000313" key="5">
    <source>
        <dbReference type="Proteomes" id="UP000016931"/>
    </source>
</evidence>
<dbReference type="Pfam" id="PF23562">
    <property type="entry name" value="AMP-binding_C_3"/>
    <property type="match status" value="1"/>
</dbReference>
<feature type="domain" description="AMP-dependent synthetase/ligase" evidence="3">
    <location>
        <begin position="24"/>
        <end position="402"/>
    </location>
</feature>
<protein>
    <submittedName>
        <fullName evidence="4">Acetyl-CoA synthetase-like protein</fullName>
    </submittedName>
</protein>
<sequence>MDINMDLINSKLTPETCLIPTIIEHRAQETPNRVFALLPKGPTLRDGWFELTYSALAKAVDRMAWWLHDTLDTAAAAATADEQKENTKSLTYVGANDIRYVFLTYAAVKSRRKLLIPFPANTVPGMSKLLAAADCRIALASGKGCEVWGKIQKVKPELRIVEIPEMEFFLREGEGEVFPYEVGLDEGRKDMLFMLQTSGDPKPILYLHQFLEIFLENRLANELLLNNSSSSSSSSSPSSQHLLCFAHLNQDIYFPCMFPISWSAALTSCTLSSLAWDVTCIYLPPDAPFDSHPMLTPEYVHDILELTPKGPKNGIIMAPAMLRDVVQQHQQQNSSSSSSCTSSSSSSLTLLQKSYNWIGYGGSPLDFATGEILRKSFSSSSSSSSSPIRLQCAMGQTDVGPYDILFNPNPADWNLVQFSELHGYFLVEFDQREGLWELCVRRQQKQKGGKGKEECRHPFLMDEKLDVYHTRDLFRAVRRKKGGGEEGEEEGEEGETFWQSAGRVDDFIKLSTLTKFHSGQIESILETWCEDVQTCLVGGEGKIRPWVIVELRQKKKENEKENGNGTTASLTPPESFWLAVNKANEILYSEAKIQREFVVFTDAERPIQRTGKGSVDRKKTVGLYEREIEALYE</sequence>
<dbReference type="SUPFAM" id="SSF56801">
    <property type="entry name" value="Acetyl-CoA synthetase-like"/>
    <property type="match status" value="1"/>
</dbReference>
<dbReference type="EMBL" id="KB456268">
    <property type="protein sequence ID" value="EMF09807.1"/>
    <property type="molecule type" value="Genomic_DNA"/>
</dbReference>
<dbReference type="PANTHER" id="PTHR43439">
    <property type="entry name" value="PHENYLACETATE-COENZYME A LIGASE"/>
    <property type="match status" value="1"/>
</dbReference>
<dbReference type="RefSeq" id="XP_016757928.1">
    <property type="nucleotide sequence ID" value="XM_016901518.1"/>
</dbReference>
<keyword evidence="1" id="KW-0596">Phosphopantetheine</keyword>
<dbReference type="Proteomes" id="UP000016931">
    <property type="component" value="Unassembled WGS sequence"/>
</dbReference>
<dbReference type="OMA" id="DYVYLAH"/>
<dbReference type="Gene3D" id="3.40.50.12780">
    <property type="entry name" value="N-terminal domain of ligase-like"/>
    <property type="match status" value="1"/>
</dbReference>
<dbReference type="InterPro" id="IPR000873">
    <property type="entry name" value="AMP-dep_synth/lig_dom"/>
</dbReference>
<dbReference type="AlphaFoldDB" id="M3CBK4"/>
<dbReference type="Pfam" id="PF00501">
    <property type="entry name" value="AMP-binding"/>
    <property type="match status" value="1"/>
</dbReference>
<evidence type="ECO:0000256" key="1">
    <source>
        <dbReference type="ARBA" id="ARBA00022450"/>
    </source>
</evidence>
<keyword evidence="5" id="KW-1185">Reference proteome</keyword>
<dbReference type="STRING" id="692275.M3CBK4"/>
<evidence type="ECO:0000313" key="4">
    <source>
        <dbReference type="EMBL" id="EMF09807.1"/>
    </source>
</evidence>
<accession>M3CBK4</accession>
<dbReference type="InterPro" id="IPR051414">
    <property type="entry name" value="Adenylate-forming_Reductase"/>
</dbReference>
<dbReference type="OrthoDB" id="429813at2759"/>
<organism evidence="4 5">
    <name type="scientific">Sphaerulina musiva (strain SO2202)</name>
    <name type="common">Poplar stem canker fungus</name>
    <name type="synonym">Septoria musiva</name>
    <dbReference type="NCBI Taxonomy" id="692275"/>
    <lineage>
        <taxon>Eukaryota</taxon>
        <taxon>Fungi</taxon>
        <taxon>Dikarya</taxon>
        <taxon>Ascomycota</taxon>
        <taxon>Pezizomycotina</taxon>
        <taxon>Dothideomycetes</taxon>
        <taxon>Dothideomycetidae</taxon>
        <taxon>Mycosphaerellales</taxon>
        <taxon>Mycosphaerellaceae</taxon>
        <taxon>Sphaerulina</taxon>
    </lineage>
</organism>